<dbReference type="AlphaFoldDB" id="A0A3A6UMT2"/>
<feature type="region of interest" description="Disordered" evidence="1">
    <location>
        <begin position="87"/>
        <end position="113"/>
    </location>
</feature>
<evidence type="ECO:0000259" key="2">
    <source>
        <dbReference type="Pfam" id="PF03050"/>
    </source>
</evidence>
<dbReference type="Proteomes" id="UP000273022">
    <property type="component" value="Unassembled WGS sequence"/>
</dbReference>
<evidence type="ECO:0000256" key="1">
    <source>
        <dbReference type="SAM" id="MobiDB-lite"/>
    </source>
</evidence>
<name>A0A3A6UMT2_9GAMM</name>
<evidence type="ECO:0000313" key="7">
    <source>
        <dbReference type="Proteomes" id="UP000273022"/>
    </source>
</evidence>
<dbReference type="Pfam" id="PF13005">
    <property type="entry name" value="zf-IS66"/>
    <property type="match status" value="1"/>
</dbReference>
<dbReference type="RefSeq" id="WP_121852094.1">
    <property type="nucleotide sequence ID" value="NZ_CP037952.1"/>
</dbReference>
<dbReference type="InterPro" id="IPR039552">
    <property type="entry name" value="IS66_C"/>
</dbReference>
<evidence type="ECO:0000313" key="6">
    <source>
        <dbReference type="EMBL" id="RJY19061.1"/>
    </source>
</evidence>
<evidence type="ECO:0000259" key="5">
    <source>
        <dbReference type="Pfam" id="PF13817"/>
    </source>
</evidence>
<feature type="domain" description="Transposase IS66 zinc-finger binding" evidence="3">
    <location>
        <begin position="129"/>
        <end position="173"/>
    </location>
</feature>
<protein>
    <submittedName>
        <fullName evidence="6">IS66 family transposase</fullName>
    </submittedName>
</protein>
<dbReference type="EMBL" id="QYYH01000009">
    <property type="protein sequence ID" value="RJY19061.1"/>
    <property type="molecule type" value="Genomic_DNA"/>
</dbReference>
<accession>A0A3A6UMT2</accession>
<dbReference type="OrthoDB" id="9800877at2"/>
<gene>
    <name evidence="6" type="ORF">D5R81_02565</name>
</gene>
<reference evidence="6 7" key="1">
    <citation type="submission" date="2018-09" db="EMBL/GenBank/DDBJ databases">
        <title>Phylogeny of the Shewanellaceae, and recommendation for two new genera, Pseudoshewanella and Parashewanella.</title>
        <authorList>
            <person name="Wang G."/>
        </authorList>
    </citation>
    <scope>NUCLEOTIDE SEQUENCE [LARGE SCALE GENOMIC DNA]</scope>
    <source>
        <strain evidence="6 7">KCTC 22492</strain>
    </source>
</reference>
<dbReference type="InterPro" id="IPR004291">
    <property type="entry name" value="Transposase_IS66_central"/>
</dbReference>
<comment type="caution">
    <text evidence="6">The sequence shown here is derived from an EMBL/GenBank/DDBJ whole genome shotgun (WGS) entry which is preliminary data.</text>
</comment>
<feature type="domain" description="Transposase TnpC homeodomain" evidence="4">
    <location>
        <begin position="50"/>
        <end position="121"/>
    </location>
</feature>
<dbReference type="PANTHER" id="PTHR33678">
    <property type="entry name" value="BLL1576 PROTEIN"/>
    <property type="match status" value="1"/>
</dbReference>
<evidence type="ECO:0000259" key="4">
    <source>
        <dbReference type="Pfam" id="PF13007"/>
    </source>
</evidence>
<feature type="domain" description="Transposase IS66 C-terminal" evidence="5">
    <location>
        <begin position="492"/>
        <end position="528"/>
    </location>
</feature>
<proteinExistence type="predicted"/>
<dbReference type="InterPro" id="IPR024463">
    <property type="entry name" value="Transposase_TnpC_homeodom"/>
</dbReference>
<dbReference type="Pfam" id="PF03050">
    <property type="entry name" value="DDE_Tnp_IS66"/>
    <property type="match status" value="1"/>
</dbReference>
<dbReference type="Pfam" id="PF13007">
    <property type="entry name" value="LZ_Tnp_IS66"/>
    <property type="match status" value="1"/>
</dbReference>
<sequence length="533" mass="60367">MTKSIQSLLDDNALLQQLLLKQQALLESKDSELEAKDSKILELNQSYQTLLEQFRLAQHHRFGRSSEVCEAQGELFNEAETLVEDDILEVDTTPEPEATPPKTKEKPKRKPLPKHLPRVQVIHDIDKADKQCGCCGHQLQQMGKDVSEKLEFIPAKVKVIENVRLKYSCQHCEKHDTKPNIKQASVPSSPIPKGYATPSLLSQIITSKYQYALPLYRQETMFKQHGIEISRRTMSDWMMKCGALFKPLHQRLREIQLSQPVIQADETTVKVINDERAKSYIWVYCSGADSPASSNMAFKGVSIMRNIVLFDYQNGSRSGACPLMFLGDFNGYLQTDGYAAYQKVNAELIGCWAHARRKFVEAQTAQGKTKVGKVNVAISFIQKLYAIEKAITELSVDEKMKQRQVKSEPILADFKAWLDKSALQISSKGKLGDAINYSLNQWSKLKRYTESGLLNIDNNRAERAVKPFVIGRKNWLFNINHKGAETSAMLYSIIETARANGLIPFDYINHCLEELAKSPTELESLLPWNVKLG</sequence>
<dbReference type="InterPro" id="IPR024474">
    <property type="entry name" value="Znf_dom_IS66"/>
</dbReference>
<dbReference type="NCBIfam" id="NF033517">
    <property type="entry name" value="transpos_IS66"/>
    <property type="match status" value="1"/>
</dbReference>
<feature type="domain" description="Transposase IS66 central" evidence="2">
    <location>
        <begin position="193"/>
        <end position="485"/>
    </location>
</feature>
<organism evidence="6 7">
    <name type="scientific">Parashewanella spongiae</name>
    <dbReference type="NCBI Taxonomy" id="342950"/>
    <lineage>
        <taxon>Bacteria</taxon>
        <taxon>Pseudomonadati</taxon>
        <taxon>Pseudomonadota</taxon>
        <taxon>Gammaproteobacteria</taxon>
        <taxon>Alteromonadales</taxon>
        <taxon>Shewanellaceae</taxon>
        <taxon>Parashewanella</taxon>
    </lineage>
</organism>
<dbReference type="Pfam" id="PF13817">
    <property type="entry name" value="DDE_Tnp_IS66_C"/>
    <property type="match status" value="1"/>
</dbReference>
<evidence type="ECO:0000259" key="3">
    <source>
        <dbReference type="Pfam" id="PF13005"/>
    </source>
</evidence>
<keyword evidence="7" id="KW-1185">Reference proteome</keyword>
<dbReference type="InterPro" id="IPR052344">
    <property type="entry name" value="Transposase-related"/>
</dbReference>